<accession>A0A4Y2N1J7</accession>
<gene>
    <name evidence="1" type="ORF">AVEN_194207_1</name>
</gene>
<evidence type="ECO:0000313" key="1">
    <source>
        <dbReference type="EMBL" id="GBN31716.1"/>
    </source>
</evidence>
<proteinExistence type="predicted"/>
<keyword evidence="2" id="KW-1185">Reference proteome</keyword>
<dbReference type="Proteomes" id="UP000499080">
    <property type="component" value="Unassembled WGS sequence"/>
</dbReference>
<name>A0A4Y2N1J7_ARAVE</name>
<dbReference type="AlphaFoldDB" id="A0A4Y2N1J7"/>
<organism evidence="1 2">
    <name type="scientific">Araneus ventricosus</name>
    <name type="common">Orbweaver spider</name>
    <name type="synonym">Epeira ventricosa</name>
    <dbReference type="NCBI Taxonomy" id="182803"/>
    <lineage>
        <taxon>Eukaryota</taxon>
        <taxon>Metazoa</taxon>
        <taxon>Ecdysozoa</taxon>
        <taxon>Arthropoda</taxon>
        <taxon>Chelicerata</taxon>
        <taxon>Arachnida</taxon>
        <taxon>Araneae</taxon>
        <taxon>Araneomorphae</taxon>
        <taxon>Entelegynae</taxon>
        <taxon>Araneoidea</taxon>
        <taxon>Araneidae</taxon>
        <taxon>Araneus</taxon>
    </lineage>
</organism>
<dbReference type="EMBL" id="BGPR01008124">
    <property type="protein sequence ID" value="GBN31716.1"/>
    <property type="molecule type" value="Genomic_DNA"/>
</dbReference>
<evidence type="ECO:0000313" key="2">
    <source>
        <dbReference type="Proteomes" id="UP000499080"/>
    </source>
</evidence>
<reference evidence="1 2" key="1">
    <citation type="journal article" date="2019" name="Sci. Rep.">
        <title>Orb-weaving spider Araneus ventricosus genome elucidates the spidroin gene catalogue.</title>
        <authorList>
            <person name="Kono N."/>
            <person name="Nakamura H."/>
            <person name="Ohtoshi R."/>
            <person name="Moran D.A.P."/>
            <person name="Shinohara A."/>
            <person name="Yoshida Y."/>
            <person name="Fujiwara M."/>
            <person name="Mori M."/>
            <person name="Tomita M."/>
            <person name="Arakawa K."/>
        </authorList>
    </citation>
    <scope>NUCLEOTIDE SEQUENCE [LARGE SCALE GENOMIC DNA]</scope>
</reference>
<sequence>MFPQLDQWRFSAQVLEALASCLENPRGLKVHSKYTAVQTDGELATFDRGKESENLLEEKVAKPLEGYDLFCTVEASNKEFRAFCSCIDRSSMTVTDCDLCLYCSTLQLLSELGNAVFYVVFYFLFLPYCRGFKKLTLSNIWLQH</sequence>
<comment type="caution">
    <text evidence="1">The sequence shown here is derived from an EMBL/GenBank/DDBJ whole genome shotgun (WGS) entry which is preliminary data.</text>
</comment>
<protein>
    <submittedName>
        <fullName evidence="1">Uncharacterized protein</fullName>
    </submittedName>
</protein>